<keyword evidence="3 6" id="KW-0653">Protein transport</keyword>
<dbReference type="Gene3D" id="3.10.420.10">
    <property type="entry name" value="SecB-like"/>
    <property type="match status" value="1"/>
</dbReference>
<keyword evidence="6" id="KW-0963">Cytoplasm</keyword>
<accession>A0A1G7EM12</accession>
<name>A0A1G7EM12_9RHOB</name>
<dbReference type="InterPro" id="IPR003708">
    <property type="entry name" value="SecB"/>
</dbReference>
<comment type="subcellular location">
    <subcellularLocation>
        <location evidence="6">Cytoplasm</location>
    </subcellularLocation>
</comment>
<dbReference type="OrthoDB" id="9795145at2"/>
<keyword evidence="10" id="KW-1185">Reference proteome</keyword>
<comment type="function">
    <text evidence="6">One of the proteins required for the normal export of preproteins out of the cell cytoplasm. It is a molecular chaperone that binds to a subset of precursor proteins, maintaining them in a translocation-competent state. It also specifically binds to its receptor SecA.</text>
</comment>
<organism evidence="9 10">
    <name type="scientific">Limimaricola pyoseonensis</name>
    <dbReference type="NCBI Taxonomy" id="521013"/>
    <lineage>
        <taxon>Bacteria</taxon>
        <taxon>Pseudomonadati</taxon>
        <taxon>Pseudomonadota</taxon>
        <taxon>Alphaproteobacteria</taxon>
        <taxon>Rhodobacterales</taxon>
        <taxon>Paracoccaceae</taxon>
        <taxon>Limimaricola</taxon>
    </lineage>
</organism>
<keyword evidence="2 6" id="KW-0813">Transport</keyword>
<reference evidence="10" key="1">
    <citation type="submission" date="2016-10" db="EMBL/GenBank/DDBJ databases">
        <authorList>
            <person name="Varghese N."/>
            <person name="Submissions S."/>
        </authorList>
    </citation>
    <scope>NUCLEOTIDE SEQUENCE [LARGE SCALE GENOMIC DNA]</scope>
    <source>
        <strain evidence="10">DSM 21424</strain>
    </source>
</reference>
<dbReference type="Proteomes" id="UP000198922">
    <property type="component" value="Unassembled WGS sequence"/>
</dbReference>
<evidence type="ECO:0000313" key="10">
    <source>
        <dbReference type="Proteomes" id="UP000198922"/>
    </source>
</evidence>
<dbReference type="GO" id="GO:0051262">
    <property type="term" value="P:protein tetramerization"/>
    <property type="evidence" value="ECO:0007669"/>
    <property type="project" value="InterPro"/>
</dbReference>
<gene>
    <name evidence="6" type="primary">secB</name>
    <name evidence="9" type="ORF">SAMN04488567_2222</name>
</gene>
<dbReference type="AlphaFoldDB" id="A0A1G7EM12"/>
<dbReference type="NCBIfam" id="NF004392">
    <property type="entry name" value="PRK05751.1-3"/>
    <property type="match status" value="1"/>
</dbReference>
<evidence type="ECO:0000256" key="4">
    <source>
        <dbReference type="ARBA" id="ARBA00023010"/>
    </source>
</evidence>
<dbReference type="PANTHER" id="PTHR36918:SF1">
    <property type="entry name" value="PROTEIN-EXPORT PROTEIN SECB"/>
    <property type="match status" value="1"/>
</dbReference>
<dbReference type="STRING" id="521013.SAMN04488567_2222"/>
<proteinExistence type="inferred from homology"/>
<dbReference type="GO" id="GO:0051082">
    <property type="term" value="F:unfolded protein binding"/>
    <property type="evidence" value="ECO:0007669"/>
    <property type="project" value="InterPro"/>
</dbReference>
<comment type="subunit">
    <text evidence="6">Homotetramer, a dimer of dimers. One homotetramer interacts with 1 SecA dimer.</text>
</comment>
<dbReference type="InterPro" id="IPR035958">
    <property type="entry name" value="SecB-like_sf"/>
</dbReference>
<evidence type="ECO:0000256" key="3">
    <source>
        <dbReference type="ARBA" id="ARBA00022927"/>
    </source>
</evidence>
<dbReference type="RefSeq" id="WP_090111930.1">
    <property type="nucleotide sequence ID" value="NZ_FNAT01000003.1"/>
</dbReference>
<protein>
    <recommendedName>
        <fullName evidence="6">Protein-export protein SecB</fullName>
    </recommendedName>
</protein>
<evidence type="ECO:0000313" key="9">
    <source>
        <dbReference type="EMBL" id="SDE64728.1"/>
    </source>
</evidence>
<dbReference type="HAMAP" id="MF_00821">
    <property type="entry name" value="SecB"/>
    <property type="match status" value="1"/>
</dbReference>
<dbReference type="SUPFAM" id="SSF54611">
    <property type="entry name" value="SecB-like"/>
    <property type="match status" value="1"/>
</dbReference>
<dbReference type="EMBL" id="FNAT01000003">
    <property type="protein sequence ID" value="SDE64728.1"/>
    <property type="molecule type" value="Genomic_DNA"/>
</dbReference>
<feature type="region of interest" description="Disordered" evidence="8">
    <location>
        <begin position="1"/>
        <end position="30"/>
    </location>
</feature>
<feature type="coiled-coil region" evidence="7">
    <location>
        <begin position="154"/>
        <end position="181"/>
    </location>
</feature>
<sequence>MTDTPDAPAASNGDGNGQQPQAGQQQPKVTQRVVAQYIRDMSFENALAQKGLSGDLQPEIQVQVNLDARKRGAENQYEVITKLNITSKAKESGEPLFVLEIEYAGVFQITGVPDEQLHPYLLIECPRITFPFLRRIVSDVTRDGGFPPLNLEQIDFLQLYRNELQRRAQAQQAQKAAEAEQGPSGTA</sequence>
<comment type="similarity">
    <text evidence="1 6">Belongs to the SecB family.</text>
</comment>
<dbReference type="GO" id="GO:0005737">
    <property type="term" value="C:cytoplasm"/>
    <property type="evidence" value="ECO:0007669"/>
    <property type="project" value="UniProtKB-SubCell"/>
</dbReference>
<evidence type="ECO:0000256" key="7">
    <source>
        <dbReference type="SAM" id="Coils"/>
    </source>
</evidence>
<dbReference type="PRINTS" id="PR01594">
    <property type="entry name" value="SECBCHAPRONE"/>
</dbReference>
<evidence type="ECO:0000256" key="1">
    <source>
        <dbReference type="ARBA" id="ARBA00009990"/>
    </source>
</evidence>
<keyword evidence="7" id="KW-0175">Coiled coil</keyword>
<dbReference type="NCBIfam" id="TIGR00809">
    <property type="entry name" value="secB"/>
    <property type="match status" value="1"/>
</dbReference>
<keyword evidence="4 6" id="KW-0811">Translocation</keyword>
<evidence type="ECO:0000256" key="8">
    <source>
        <dbReference type="SAM" id="MobiDB-lite"/>
    </source>
</evidence>
<feature type="compositionally biased region" description="Low complexity" evidence="8">
    <location>
        <begin position="17"/>
        <end position="27"/>
    </location>
</feature>
<dbReference type="GO" id="GO:0015031">
    <property type="term" value="P:protein transport"/>
    <property type="evidence" value="ECO:0007669"/>
    <property type="project" value="UniProtKB-UniRule"/>
</dbReference>
<dbReference type="PANTHER" id="PTHR36918">
    <property type="match status" value="1"/>
</dbReference>
<evidence type="ECO:0000256" key="5">
    <source>
        <dbReference type="ARBA" id="ARBA00023186"/>
    </source>
</evidence>
<keyword evidence="5 6" id="KW-0143">Chaperone</keyword>
<evidence type="ECO:0000256" key="6">
    <source>
        <dbReference type="HAMAP-Rule" id="MF_00821"/>
    </source>
</evidence>
<dbReference type="Pfam" id="PF02556">
    <property type="entry name" value="SecB"/>
    <property type="match status" value="1"/>
</dbReference>
<dbReference type="GO" id="GO:0006457">
    <property type="term" value="P:protein folding"/>
    <property type="evidence" value="ECO:0007669"/>
    <property type="project" value="UniProtKB-UniRule"/>
</dbReference>
<evidence type="ECO:0000256" key="2">
    <source>
        <dbReference type="ARBA" id="ARBA00022448"/>
    </source>
</evidence>